<evidence type="ECO:0000313" key="7">
    <source>
        <dbReference type="Proteomes" id="UP000324021"/>
    </source>
</evidence>
<evidence type="ECO:0000313" key="3">
    <source>
        <dbReference type="EMBL" id="SDC93190.1"/>
    </source>
</evidence>
<keyword evidence="1" id="KW-0472">Membrane</keyword>
<organism evidence="4 5">
    <name type="scientific">Natrinema hispanicum</name>
    <dbReference type="NCBI Taxonomy" id="392421"/>
    <lineage>
        <taxon>Archaea</taxon>
        <taxon>Methanobacteriati</taxon>
        <taxon>Methanobacteriota</taxon>
        <taxon>Stenosarchaea group</taxon>
        <taxon>Halobacteria</taxon>
        <taxon>Halobacteriales</taxon>
        <taxon>Natrialbaceae</taxon>
        <taxon>Natrinema</taxon>
    </lineage>
</organism>
<dbReference type="EMBL" id="FOIC01000007">
    <property type="protein sequence ID" value="SET48197.1"/>
    <property type="molecule type" value="Genomic_DNA"/>
</dbReference>
<evidence type="ECO:0000256" key="1">
    <source>
        <dbReference type="SAM" id="Phobius"/>
    </source>
</evidence>
<evidence type="ECO:0000313" key="4">
    <source>
        <dbReference type="EMBL" id="SET48197.1"/>
    </source>
</evidence>
<dbReference type="Proteomes" id="UP000324021">
    <property type="component" value="Unassembled WGS sequence"/>
</dbReference>
<dbReference type="Pfam" id="PF26072">
    <property type="entry name" value="DUF8029"/>
    <property type="match status" value="1"/>
</dbReference>
<keyword evidence="5" id="KW-1185">Reference proteome</keyword>
<reference evidence="4" key="2">
    <citation type="submission" date="2016-10" db="EMBL/GenBank/DDBJ databases">
        <authorList>
            <person name="de Groot N.N."/>
        </authorList>
    </citation>
    <scope>NUCLEOTIDE SEQUENCE [LARGE SCALE GENOMIC DNA]</scope>
    <source>
        <strain evidence="4">CDM_6</strain>
    </source>
</reference>
<dbReference type="RefSeq" id="WP_092932275.1">
    <property type="nucleotide sequence ID" value="NZ_FMZP01000009.1"/>
</dbReference>
<gene>
    <name evidence="2" type="ORF">BDK88_2243</name>
    <name evidence="4" type="ORF">SAMN04488694_10794</name>
    <name evidence="3" type="ORF">SAMN05192552_100993</name>
</gene>
<dbReference type="Proteomes" id="UP000199320">
    <property type="component" value="Unassembled WGS sequence"/>
</dbReference>
<protein>
    <submittedName>
        <fullName evidence="4">Uncharacterized protein</fullName>
    </submittedName>
</protein>
<name>A0A1I0ERW7_9EURY</name>
<feature type="transmembrane region" description="Helical" evidence="1">
    <location>
        <begin position="12"/>
        <end position="32"/>
    </location>
</feature>
<evidence type="ECO:0000313" key="5">
    <source>
        <dbReference type="Proteomes" id="UP000199320"/>
    </source>
</evidence>
<evidence type="ECO:0000313" key="6">
    <source>
        <dbReference type="Proteomes" id="UP000291097"/>
    </source>
</evidence>
<dbReference type="InterPro" id="IPR058342">
    <property type="entry name" value="DUF8029"/>
</dbReference>
<proteinExistence type="predicted"/>
<feature type="transmembrane region" description="Helical" evidence="1">
    <location>
        <begin position="39"/>
        <end position="60"/>
    </location>
</feature>
<dbReference type="Proteomes" id="UP000291097">
    <property type="component" value="Unassembled WGS sequence"/>
</dbReference>
<reference evidence="2 6" key="3">
    <citation type="submission" date="2019-02" db="EMBL/GenBank/DDBJ databases">
        <title>Genomic Encyclopedia of Archaeal and Bacterial Type Strains, Phase II (KMG-II): from individual species to whole genera.</title>
        <authorList>
            <person name="Goeker M."/>
        </authorList>
    </citation>
    <scope>NUCLEOTIDE SEQUENCE [LARGE SCALE GENOMIC DNA]</scope>
    <source>
        <strain evidence="2 6">DSM 18328</strain>
    </source>
</reference>
<accession>A0A1I0ERW7</accession>
<dbReference type="EMBL" id="SHMP01000004">
    <property type="protein sequence ID" value="RZV11013.1"/>
    <property type="molecule type" value="Genomic_DNA"/>
</dbReference>
<sequence length="63" mass="6422">MLDALTSVPPILLVLTALAAFAVVVVAVKIAIKLAVRIGIVAAVVLAGLYAAGITDLSFLPFF</sequence>
<evidence type="ECO:0000313" key="2">
    <source>
        <dbReference type="EMBL" id="RZV11013.1"/>
    </source>
</evidence>
<dbReference type="EMBL" id="FMZP01000009">
    <property type="protein sequence ID" value="SDC93190.1"/>
    <property type="molecule type" value="Genomic_DNA"/>
</dbReference>
<keyword evidence="1" id="KW-0812">Transmembrane</keyword>
<keyword evidence="1" id="KW-1133">Transmembrane helix</keyword>
<reference evidence="5 7" key="1">
    <citation type="submission" date="2016-10" db="EMBL/GenBank/DDBJ databases">
        <authorList>
            <person name="Varghese N."/>
            <person name="Submissions S."/>
        </authorList>
    </citation>
    <scope>NUCLEOTIDE SEQUENCE [LARGE SCALE GENOMIC DNA]</scope>
    <source>
        <strain evidence="3 7">CDM_1</strain>
        <strain evidence="5">CDM_6</strain>
    </source>
</reference>
<dbReference type="AlphaFoldDB" id="A0A1I0ERW7"/>